<dbReference type="OrthoDB" id="9813491at2"/>
<reference evidence="1 4" key="2">
    <citation type="submission" date="2018-03" db="EMBL/GenBank/DDBJ databases">
        <title>The uncultured portion of the human microbiome is neutrally assembled.</title>
        <authorList>
            <person name="Jeraldo P."/>
            <person name="Boardman L."/>
            <person name="White B.A."/>
            <person name="Nelson H."/>
            <person name="Goldenfeld N."/>
            <person name="Chia N."/>
        </authorList>
    </citation>
    <scope>NUCLEOTIDE SEQUENCE [LARGE SCALE GENOMIC DNA]</scope>
    <source>
        <strain evidence="1">CIM:MAG 903</strain>
    </source>
</reference>
<dbReference type="AlphaFoldDB" id="A0A1I2J7X2"/>
<organism evidence="2 3">
    <name type="scientific">Clostridium cadaveris</name>
    <dbReference type="NCBI Taxonomy" id="1529"/>
    <lineage>
        <taxon>Bacteria</taxon>
        <taxon>Bacillati</taxon>
        <taxon>Bacillota</taxon>
        <taxon>Clostridia</taxon>
        <taxon>Eubacteriales</taxon>
        <taxon>Clostridiaceae</taxon>
        <taxon>Clostridium</taxon>
    </lineage>
</organism>
<dbReference type="EMBL" id="QAMZ01000045">
    <property type="protein sequence ID" value="PWL52813.1"/>
    <property type="molecule type" value="Genomic_DNA"/>
</dbReference>
<keyword evidence="3" id="KW-1185">Reference proteome</keyword>
<dbReference type="CDD" id="cd11532">
    <property type="entry name" value="NTP-PPase_COG4997"/>
    <property type="match status" value="1"/>
</dbReference>
<dbReference type="Proteomes" id="UP000182135">
    <property type="component" value="Unassembled WGS sequence"/>
</dbReference>
<keyword evidence="1" id="KW-0378">Hydrolase</keyword>
<dbReference type="GeneID" id="90544911"/>
<evidence type="ECO:0000313" key="3">
    <source>
        <dbReference type="Proteomes" id="UP000182135"/>
    </source>
</evidence>
<proteinExistence type="predicted"/>
<sequence>MKPYNKMVRDAVPNIIEESGFRYEAEKISRTGYFRALKEKLKEEINEFIETESLEELADIMEVLFAIAKAKGYSEEDLKKEREKKRELKGGFEQGIILKAVDKSYEDKTKDIPN</sequence>
<dbReference type="RefSeq" id="WP_051196203.1">
    <property type="nucleotide sequence ID" value="NZ_BAAACD010000029.1"/>
</dbReference>
<protein>
    <submittedName>
        <fullName evidence="1">Phosphoribosyl-ATP pyrophosphohydrolase</fullName>
    </submittedName>
    <submittedName>
        <fullName evidence="2">Predicted house-cleaning noncanonical NTP pyrophosphatase, all-alpha NTP-PPase (MazG) superfamily</fullName>
    </submittedName>
</protein>
<dbReference type="Proteomes" id="UP000246114">
    <property type="component" value="Unassembled WGS sequence"/>
</dbReference>
<evidence type="ECO:0000313" key="2">
    <source>
        <dbReference type="EMBL" id="SFF48811.1"/>
    </source>
</evidence>
<dbReference type="STRING" id="1529.SAMN04487885_10148"/>
<dbReference type="GO" id="GO:0016787">
    <property type="term" value="F:hydrolase activity"/>
    <property type="evidence" value="ECO:0007669"/>
    <property type="project" value="UniProtKB-KW"/>
</dbReference>
<dbReference type="EMBL" id="FOOE01000001">
    <property type="protein sequence ID" value="SFF48811.1"/>
    <property type="molecule type" value="Genomic_DNA"/>
</dbReference>
<evidence type="ECO:0000313" key="4">
    <source>
        <dbReference type="Proteomes" id="UP000246114"/>
    </source>
</evidence>
<accession>A0A1I2J7X2</accession>
<reference evidence="2 3" key="1">
    <citation type="submission" date="2016-10" db="EMBL/GenBank/DDBJ databases">
        <authorList>
            <person name="de Groot N.N."/>
        </authorList>
    </citation>
    <scope>NUCLEOTIDE SEQUENCE [LARGE SCALE GENOMIC DNA]</scope>
    <source>
        <strain evidence="2 3">NLAE-zl-G419</strain>
    </source>
</reference>
<name>A0A1I2J7X2_9CLOT</name>
<dbReference type="eggNOG" id="COG4997">
    <property type="taxonomic scope" value="Bacteria"/>
</dbReference>
<evidence type="ECO:0000313" key="1">
    <source>
        <dbReference type="EMBL" id="PWL52813.1"/>
    </source>
</evidence>
<gene>
    <name evidence="1" type="ORF">DBY38_09960</name>
    <name evidence="2" type="ORF">SAMN04487885_10148</name>
</gene>
<dbReference type="InterPro" id="IPR038735">
    <property type="entry name" value="MSMEG_1276-like_NTP-PPase_dom"/>
</dbReference>